<reference evidence="3 4" key="1">
    <citation type="submission" date="2024-01" db="EMBL/GenBank/DDBJ databases">
        <title>Niabella digestum sp. nov., isolated from waste digestion system.</title>
        <authorList>
            <person name="Zhang L."/>
        </authorList>
    </citation>
    <scope>NUCLEOTIDE SEQUENCE [LARGE SCALE GENOMIC DNA]</scope>
    <source>
        <strain evidence="3 4">A18</strain>
    </source>
</reference>
<dbReference type="RefSeq" id="WP_330974848.1">
    <property type="nucleotide sequence ID" value="NZ_JAZGLY010000004.1"/>
</dbReference>
<keyword evidence="4" id="KW-1185">Reference proteome</keyword>
<name>A0ABU7RHG8_9BACT</name>
<protein>
    <submittedName>
        <fullName evidence="3">ArsC/Spx/MgsR family protein</fullName>
    </submittedName>
</protein>
<sequence length="119" mass="13805">MKKIYYLSTCSTCAAIMKDANINEATGFELQDIRTQKISPAQLEHMQKLAGSYEKLFSRRSLKYKELGLKDKKLTEEDYKNYILQYDTFLKRPVVILDDRIFIGSEKKTIQALKEALSV</sequence>
<dbReference type="PANTHER" id="PTHR30041">
    <property type="entry name" value="ARSENATE REDUCTASE"/>
    <property type="match status" value="1"/>
</dbReference>
<organism evidence="3 4">
    <name type="scientific">Niabella digestorum</name>
    <dbReference type="NCBI Taxonomy" id="3117701"/>
    <lineage>
        <taxon>Bacteria</taxon>
        <taxon>Pseudomonadati</taxon>
        <taxon>Bacteroidota</taxon>
        <taxon>Chitinophagia</taxon>
        <taxon>Chitinophagales</taxon>
        <taxon>Chitinophagaceae</taxon>
        <taxon>Niabella</taxon>
    </lineage>
</organism>
<dbReference type="SUPFAM" id="SSF52833">
    <property type="entry name" value="Thioredoxin-like"/>
    <property type="match status" value="1"/>
</dbReference>
<evidence type="ECO:0000313" key="4">
    <source>
        <dbReference type="Proteomes" id="UP001357452"/>
    </source>
</evidence>
<dbReference type="Proteomes" id="UP001357452">
    <property type="component" value="Unassembled WGS sequence"/>
</dbReference>
<comment type="similarity">
    <text evidence="1 2">Belongs to the ArsC family.</text>
</comment>
<accession>A0ABU7RHG8</accession>
<evidence type="ECO:0000256" key="1">
    <source>
        <dbReference type="ARBA" id="ARBA00007198"/>
    </source>
</evidence>
<proteinExistence type="inferred from homology"/>
<dbReference type="Pfam" id="PF03960">
    <property type="entry name" value="ArsC"/>
    <property type="match status" value="1"/>
</dbReference>
<dbReference type="InterPro" id="IPR036249">
    <property type="entry name" value="Thioredoxin-like_sf"/>
</dbReference>
<dbReference type="Gene3D" id="3.40.30.10">
    <property type="entry name" value="Glutaredoxin"/>
    <property type="match status" value="1"/>
</dbReference>
<dbReference type="InterPro" id="IPR006660">
    <property type="entry name" value="Arsenate_reductase-like"/>
</dbReference>
<gene>
    <name evidence="3" type="ORF">V2H41_09155</name>
</gene>
<evidence type="ECO:0000313" key="3">
    <source>
        <dbReference type="EMBL" id="MEE6187440.1"/>
    </source>
</evidence>
<evidence type="ECO:0000256" key="2">
    <source>
        <dbReference type="PROSITE-ProRule" id="PRU01282"/>
    </source>
</evidence>
<dbReference type="EMBL" id="JAZGLY010000004">
    <property type="protein sequence ID" value="MEE6187440.1"/>
    <property type="molecule type" value="Genomic_DNA"/>
</dbReference>
<dbReference type="PANTHER" id="PTHR30041:SF8">
    <property type="entry name" value="PROTEIN YFFB"/>
    <property type="match status" value="1"/>
</dbReference>
<comment type="caution">
    <text evidence="3">The sequence shown here is derived from an EMBL/GenBank/DDBJ whole genome shotgun (WGS) entry which is preliminary data.</text>
</comment>
<dbReference type="PROSITE" id="PS51353">
    <property type="entry name" value="ARSC"/>
    <property type="match status" value="1"/>
</dbReference>